<protein>
    <submittedName>
        <fullName evidence="2">Uncharacterized protein</fullName>
    </submittedName>
</protein>
<reference evidence="2 3" key="1">
    <citation type="journal article" date="2015" name="Nature">
        <title>rRNA introns, odd ribosomes, and small enigmatic genomes across a large radiation of phyla.</title>
        <authorList>
            <person name="Brown C.T."/>
            <person name="Hug L.A."/>
            <person name="Thomas B.C."/>
            <person name="Sharon I."/>
            <person name="Castelle C.J."/>
            <person name="Singh A."/>
            <person name="Wilkins M.J."/>
            <person name="Williams K.H."/>
            <person name="Banfield J.F."/>
        </authorList>
    </citation>
    <scope>NUCLEOTIDE SEQUENCE [LARGE SCALE GENOMIC DNA]</scope>
</reference>
<accession>A0A0G0I0Y7</accession>
<comment type="caution">
    <text evidence="2">The sequence shown here is derived from an EMBL/GenBank/DDBJ whole genome shotgun (WGS) entry which is preliminary data.</text>
</comment>
<gene>
    <name evidence="2" type="ORF">US31_C0013G0007</name>
</gene>
<organism evidence="2 3">
    <name type="scientific">Berkelbacteria bacterium GW2011_GWA1_36_9</name>
    <dbReference type="NCBI Taxonomy" id="1618331"/>
    <lineage>
        <taxon>Bacteria</taxon>
        <taxon>Candidatus Berkelbacteria</taxon>
    </lineage>
</organism>
<feature type="region of interest" description="Disordered" evidence="1">
    <location>
        <begin position="1"/>
        <end position="24"/>
    </location>
</feature>
<proteinExistence type="predicted"/>
<evidence type="ECO:0000313" key="3">
    <source>
        <dbReference type="Proteomes" id="UP000034508"/>
    </source>
</evidence>
<feature type="compositionally biased region" description="Basic and acidic residues" evidence="1">
    <location>
        <begin position="9"/>
        <end position="18"/>
    </location>
</feature>
<dbReference type="Proteomes" id="UP000034508">
    <property type="component" value="Unassembled WGS sequence"/>
</dbReference>
<evidence type="ECO:0000256" key="1">
    <source>
        <dbReference type="SAM" id="MobiDB-lite"/>
    </source>
</evidence>
<dbReference type="AlphaFoldDB" id="A0A0G0I0Y7"/>
<dbReference type="EMBL" id="LBSM01000013">
    <property type="protein sequence ID" value="KKQ17924.1"/>
    <property type="molecule type" value="Genomic_DNA"/>
</dbReference>
<evidence type="ECO:0000313" key="2">
    <source>
        <dbReference type="EMBL" id="KKQ17924.1"/>
    </source>
</evidence>
<sequence>MDDLNNLEEELKQKEDKKRRGQKISGRSVFRLQEIIKEKEKKIKIQEEDDK</sequence>
<name>A0A0G0I0Y7_9BACT</name>